<reference evidence="1" key="1">
    <citation type="journal article" date="2014" name="Front. Microbiol.">
        <title>High frequency of phylogenetically diverse reductive dehalogenase-homologous genes in deep subseafloor sedimentary metagenomes.</title>
        <authorList>
            <person name="Kawai M."/>
            <person name="Futagami T."/>
            <person name="Toyoda A."/>
            <person name="Takaki Y."/>
            <person name="Nishi S."/>
            <person name="Hori S."/>
            <person name="Arai W."/>
            <person name="Tsubouchi T."/>
            <person name="Morono Y."/>
            <person name="Uchiyama I."/>
            <person name="Ito T."/>
            <person name="Fujiyama A."/>
            <person name="Inagaki F."/>
            <person name="Takami H."/>
        </authorList>
    </citation>
    <scope>NUCLEOTIDE SEQUENCE</scope>
    <source>
        <strain evidence="1">Expedition CK06-06</strain>
    </source>
</reference>
<dbReference type="EMBL" id="BARS01029625">
    <property type="protein sequence ID" value="GAG06630.1"/>
    <property type="molecule type" value="Genomic_DNA"/>
</dbReference>
<name>X0ULW3_9ZZZZ</name>
<organism evidence="1">
    <name type="scientific">marine sediment metagenome</name>
    <dbReference type="NCBI Taxonomy" id="412755"/>
    <lineage>
        <taxon>unclassified sequences</taxon>
        <taxon>metagenomes</taxon>
        <taxon>ecological metagenomes</taxon>
    </lineage>
</organism>
<comment type="caution">
    <text evidence="1">The sequence shown here is derived from an EMBL/GenBank/DDBJ whole genome shotgun (WGS) entry which is preliminary data.</text>
</comment>
<evidence type="ECO:0000313" key="1">
    <source>
        <dbReference type="EMBL" id="GAG06630.1"/>
    </source>
</evidence>
<proteinExistence type="predicted"/>
<sequence>MRIKTMRIKTICLSLVTLSLLTLAGSVSASESRPEVNPYLHDSFNPISHENPAQTDAVDIASGTKGRILGKGDAKVLYTDIEASHHILKNIGDKQVAYFSGAG</sequence>
<protein>
    <submittedName>
        <fullName evidence="1">Uncharacterized protein</fullName>
    </submittedName>
</protein>
<gene>
    <name evidence="1" type="ORF">S01H1_46275</name>
</gene>
<dbReference type="AlphaFoldDB" id="X0ULW3"/>
<accession>X0ULW3</accession>
<feature type="non-terminal residue" evidence="1">
    <location>
        <position position="103"/>
    </location>
</feature>